<dbReference type="Pfam" id="PF00575">
    <property type="entry name" value="S1"/>
    <property type="match status" value="1"/>
</dbReference>
<evidence type="ECO:0000313" key="3">
    <source>
        <dbReference type="Proteomes" id="UP000440004"/>
    </source>
</evidence>
<dbReference type="GO" id="GO:0003729">
    <property type="term" value="F:mRNA binding"/>
    <property type="evidence" value="ECO:0007669"/>
    <property type="project" value="TreeGrafter"/>
</dbReference>
<accession>A0A6A7K610</accession>
<dbReference type="InterPro" id="IPR012337">
    <property type="entry name" value="RNaseH-like_sf"/>
</dbReference>
<dbReference type="InterPro" id="IPR023319">
    <property type="entry name" value="Tex-like_HTH_dom_sf"/>
</dbReference>
<dbReference type="SUPFAM" id="SSF53098">
    <property type="entry name" value="Ribonuclease H-like"/>
    <property type="match status" value="1"/>
</dbReference>
<dbReference type="Gene3D" id="1.10.150.310">
    <property type="entry name" value="Tex RuvX-like domain-like"/>
    <property type="match status" value="1"/>
</dbReference>
<feature type="domain" description="S1 motif" evidence="1">
    <location>
        <begin position="646"/>
        <end position="715"/>
    </location>
</feature>
<dbReference type="InterPro" id="IPR006641">
    <property type="entry name" value="YqgF/RNaseH-like_dom"/>
</dbReference>
<dbReference type="GO" id="GO:0005737">
    <property type="term" value="C:cytoplasm"/>
    <property type="evidence" value="ECO:0007669"/>
    <property type="project" value="UniProtKB-ARBA"/>
</dbReference>
<dbReference type="InterPro" id="IPR037027">
    <property type="entry name" value="YqgF/RNaseH-like_dom_sf"/>
</dbReference>
<dbReference type="Gene3D" id="1.10.10.650">
    <property type="entry name" value="RuvA domain 2-like"/>
    <property type="match status" value="1"/>
</dbReference>
<dbReference type="Gene3D" id="3.30.420.140">
    <property type="entry name" value="YqgF/RNase H-like domain"/>
    <property type="match status" value="1"/>
</dbReference>
<dbReference type="InterPro" id="IPR018974">
    <property type="entry name" value="Tex-like_N"/>
</dbReference>
<dbReference type="PANTHER" id="PTHR10724:SF10">
    <property type="entry name" value="S1 RNA-BINDING DOMAIN-CONTAINING PROTEIN 1"/>
    <property type="match status" value="1"/>
</dbReference>
<dbReference type="SMART" id="SM00316">
    <property type="entry name" value="S1"/>
    <property type="match status" value="1"/>
</dbReference>
<dbReference type="SUPFAM" id="SSF47781">
    <property type="entry name" value="RuvA domain 2-like"/>
    <property type="match status" value="2"/>
</dbReference>
<dbReference type="InterPro" id="IPR044146">
    <property type="entry name" value="S1_Tex"/>
</dbReference>
<dbReference type="CDD" id="cd05685">
    <property type="entry name" value="S1_Tex"/>
    <property type="match status" value="1"/>
</dbReference>
<dbReference type="GO" id="GO:0003735">
    <property type="term" value="F:structural constituent of ribosome"/>
    <property type="evidence" value="ECO:0007669"/>
    <property type="project" value="TreeGrafter"/>
</dbReference>
<dbReference type="FunFam" id="3.30.420.140:FF:000001">
    <property type="entry name" value="RNA-binding transcriptional accessory protein"/>
    <property type="match status" value="1"/>
</dbReference>
<dbReference type="InterPro" id="IPR003029">
    <property type="entry name" value="S1_domain"/>
</dbReference>
<dbReference type="Pfam" id="PF17674">
    <property type="entry name" value="HHH_9"/>
    <property type="match status" value="1"/>
</dbReference>
<dbReference type="InterPro" id="IPR050437">
    <property type="entry name" value="Ribos_protein_bS1-like"/>
</dbReference>
<dbReference type="Pfam" id="PF12836">
    <property type="entry name" value="HHH_3"/>
    <property type="match status" value="1"/>
</dbReference>
<gene>
    <name evidence="2" type="ORF">GC105_03530</name>
</gene>
<evidence type="ECO:0000313" key="2">
    <source>
        <dbReference type="EMBL" id="MPW24860.1"/>
    </source>
</evidence>
<evidence type="ECO:0000259" key="1">
    <source>
        <dbReference type="PROSITE" id="PS50126"/>
    </source>
</evidence>
<dbReference type="FunFam" id="2.40.50.140:FF:000051">
    <property type="entry name" value="RNA-binding transcriptional accessory protein"/>
    <property type="match status" value="1"/>
</dbReference>
<dbReference type="Gene3D" id="1.10.3500.10">
    <property type="entry name" value="Tex N-terminal region-like"/>
    <property type="match status" value="1"/>
</dbReference>
<dbReference type="SMART" id="SM00732">
    <property type="entry name" value="YqgFc"/>
    <property type="match status" value="1"/>
</dbReference>
<sequence length="717" mass="81448">MNKIIEQLTREFNLRKNQVESTIKLIDEGNTIPFIARYRKEVTGNLDDVTLRELDERLSYLRNLEKRKDEVLRIIETQGKLSEELKKDIMSAAILQEVEDLYLPYKTKRKTRGVIAREKGLEPLAVIIFDQELRDIEILEEAKKFVNSEKEIETPEDAIGKAMDIIAEDISEQAIYRKRIREIVLEYGMLCSNASKKLDTTEITEFEMYYDFTERVNKIANHRVLAINRGEKKNVLTVKIEIDEEKSLGYLSNMILRKNTNKFMIDAVKDAYKRLIYPSIEREVRTFLSEKAEKEAIKVFATNLKNYLLQAPVKNRVVMGFDPAFRTGCKIAVVDEFGDLLDTKTIYPTAPENKVEQSVKILLDLIKKHNITLIAIGNGTASRESEVIIAEFIKKEQLRIEYLVVNEAGASVYSASKIANEEFPDINVSLRGAVSIARRLQDPLAELVKIDPKHIGVGQYQHDVNQKELQSSLDGVIEDVVNSVGVDVNTASVSLLKNISGLNKTTAQNIIEFRRTNGPFKKRDTIKKVKKIGDKAYEQAAGFLRISNGDNPLDNTAVHPESYDVTKKLLNHFNYEVKDIKGKSNEIGKELSNVNIEALSNELSIGNHTLKDIIKEVQKPGRDPRDEFDKPIFKTEVMEIKDLKEGMILSGTVRNVIDFGAFIDIGVHQDGLVHISHLSDKFIKNPMEVVSVGDIVKVKVLSVDIQRNRISLSMKDL</sequence>
<dbReference type="Pfam" id="PF22706">
    <property type="entry name" value="Tex_central_region"/>
    <property type="match status" value="1"/>
</dbReference>
<dbReference type="GO" id="GO:0006412">
    <property type="term" value="P:translation"/>
    <property type="evidence" value="ECO:0007669"/>
    <property type="project" value="TreeGrafter"/>
</dbReference>
<dbReference type="Gene3D" id="2.40.50.140">
    <property type="entry name" value="Nucleic acid-binding proteins"/>
    <property type="match status" value="1"/>
</dbReference>
<proteinExistence type="predicted"/>
<protein>
    <submittedName>
        <fullName evidence="2">S1 RNA-binding domain-containing protein</fullName>
    </submittedName>
</protein>
<dbReference type="EMBL" id="WHNX01000004">
    <property type="protein sequence ID" value="MPW24860.1"/>
    <property type="molecule type" value="Genomic_DNA"/>
</dbReference>
<dbReference type="AlphaFoldDB" id="A0A6A7K610"/>
<dbReference type="SUPFAM" id="SSF158832">
    <property type="entry name" value="Tex N-terminal region-like"/>
    <property type="match status" value="1"/>
</dbReference>
<comment type="caution">
    <text evidence="2">The sequence shown here is derived from an EMBL/GenBank/DDBJ whole genome shotgun (WGS) entry which is preliminary data.</text>
</comment>
<dbReference type="InterPro" id="IPR012340">
    <property type="entry name" value="NA-bd_OB-fold"/>
</dbReference>
<dbReference type="GO" id="GO:0006139">
    <property type="term" value="P:nucleobase-containing compound metabolic process"/>
    <property type="evidence" value="ECO:0007669"/>
    <property type="project" value="InterPro"/>
</dbReference>
<dbReference type="FunFam" id="1.10.150.310:FF:000001">
    <property type="entry name" value="RNA-binding transcriptional accessory protein"/>
    <property type="match status" value="1"/>
</dbReference>
<organism evidence="2 3">
    <name type="scientific">Alkalibaculum sporogenes</name>
    <dbReference type="NCBI Taxonomy" id="2655001"/>
    <lineage>
        <taxon>Bacteria</taxon>
        <taxon>Bacillati</taxon>
        <taxon>Bacillota</taxon>
        <taxon>Clostridia</taxon>
        <taxon>Eubacteriales</taxon>
        <taxon>Eubacteriaceae</taxon>
        <taxon>Alkalibaculum</taxon>
    </lineage>
</organism>
<name>A0A6A7K610_9FIRM</name>
<dbReference type="SUPFAM" id="SSF50249">
    <property type="entry name" value="Nucleic acid-binding proteins"/>
    <property type="match status" value="1"/>
</dbReference>
<dbReference type="Pfam" id="PF09371">
    <property type="entry name" value="Tex_N"/>
    <property type="match status" value="1"/>
</dbReference>
<keyword evidence="3" id="KW-1185">Reference proteome</keyword>
<dbReference type="InterPro" id="IPR032639">
    <property type="entry name" value="Tex_YqgF"/>
</dbReference>
<dbReference type="RefSeq" id="WP_152801762.1">
    <property type="nucleotide sequence ID" value="NZ_WHNX01000004.1"/>
</dbReference>
<dbReference type="InterPro" id="IPR055179">
    <property type="entry name" value="Tex-like_central_region"/>
</dbReference>
<dbReference type="Pfam" id="PF16921">
    <property type="entry name" value="Tex_YqgF"/>
    <property type="match status" value="1"/>
</dbReference>
<dbReference type="PANTHER" id="PTHR10724">
    <property type="entry name" value="30S RIBOSOMAL PROTEIN S1"/>
    <property type="match status" value="1"/>
</dbReference>
<dbReference type="Proteomes" id="UP000440004">
    <property type="component" value="Unassembled WGS sequence"/>
</dbReference>
<dbReference type="InterPro" id="IPR023323">
    <property type="entry name" value="Tex-like_dom_sf"/>
</dbReference>
<reference evidence="2 3" key="1">
    <citation type="submission" date="2019-10" db="EMBL/GenBank/DDBJ databases">
        <title>Alkalibaculum tamaniensis sp.nov., a new alkaliphilic acetogen, isolated on methoxylated aromatics from a mud volcano.</title>
        <authorList>
            <person name="Khomyakova M.A."/>
            <person name="Merkel A.Y."/>
            <person name="Bonch-Osmolovskaya E.A."/>
            <person name="Slobodkin A.I."/>
        </authorList>
    </citation>
    <scope>NUCLEOTIDE SEQUENCE [LARGE SCALE GENOMIC DNA]</scope>
    <source>
        <strain evidence="2 3">M08DMB</strain>
    </source>
</reference>
<dbReference type="InterPro" id="IPR010994">
    <property type="entry name" value="RuvA_2-like"/>
</dbReference>
<dbReference type="InterPro" id="IPR041692">
    <property type="entry name" value="HHH_9"/>
</dbReference>
<dbReference type="FunFam" id="1.10.10.650:FF:000001">
    <property type="entry name" value="S1 RNA-binding domain 1"/>
    <property type="match status" value="1"/>
</dbReference>
<dbReference type="PROSITE" id="PS50126">
    <property type="entry name" value="S1"/>
    <property type="match status" value="1"/>
</dbReference>